<gene>
    <name evidence="2" type="ORF">EGW08_014505</name>
</gene>
<organism evidence="2 3">
    <name type="scientific">Elysia chlorotica</name>
    <name type="common">Eastern emerald elysia</name>
    <name type="synonym">Sea slug</name>
    <dbReference type="NCBI Taxonomy" id="188477"/>
    <lineage>
        <taxon>Eukaryota</taxon>
        <taxon>Metazoa</taxon>
        <taxon>Spiralia</taxon>
        <taxon>Lophotrochozoa</taxon>
        <taxon>Mollusca</taxon>
        <taxon>Gastropoda</taxon>
        <taxon>Heterobranchia</taxon>
        <taxon>Euthyneura</taxon>
        <taxon>Panpulmonata</taxon>
        <taxon>Sacoglossa</taxon>
        <taxon>Placobranchoidea</taxon>
        <taxon>Plakobranchidae</taxon>
        <taxon>Elysia</taxon>
    </lineage>
</organism>
<dbReference type="Proteomes" id="UP000271974">
    <property type="component" value="Unassembled WGS sequence"/>
</dbReference>
<keyword evidence="1" id="KW-1133">Transmembrane helix</keyword>
<keyword evidence="3" id="KW-1185">Reference proteome</keyword>
<protein>
    <submittedName>
        <fullName evidence="2">Uncharacterized protein</fullName>
    </submittedName>
</protein>
<proteinExistence type="predicted"/>
<keyword evidence="1" id="KW-0472">Membrane</keyword>
<accession>A0A433T879</accession>
<keyword evidence="1" id="KW-0812">Transmembrane</keyword>
<dbReference type="AlphaFoldDB" id="A0A433T879"/>
<feature type="transmembrane region" description="Helical" evidence="1">
    <location>
        <begin position="6"/>
        <end position="28"/>
    </location>
</feature>
<reference evidence="2 3" key="1">
    <citation type="submission" date="2019-01" db="EMBL/GenBank/DDBJ databases">
        <title>A draft genome assembly of the solar-powered sea slug Elysia chlorotica.</title>
        <authorList>
            <person name="Cai H."/>
            <person name="Li Q."/>
            <person name="Fang X."/>
            <person name="Li J."/>
            <person name="Curtis N.E."/>
            <person name="Altenburger A."/>
            <person name="Shibata T."/>
            <person name="Feng M."/>
            <person name="Maeda T."/>
            <person name="Schwartz J.A."/>
            <person name="Shigenobu S."/>
            <person name="Lundholm N."/>
            <person name="Nishiyama T."/>
            <person name="Yang H."/>
            <person name="Hasebe M."/>
            <person name="Li S."/>
            <person name="Pierce S.K."/>
            <person name="Wang J."/>
        </authorList>
    </citation>
    <scope>NUCLEOTIDE SEQUENCE [LARGE SCALE GENOMIC DNA]</scope>
    <source>
        <strain evidence="2">EC2010</strain>
        <tissue evidence="2">Whole organism of an adult</tissue>
    </source>
</reference>
<dbReference type="EMBL" id="RQTK01000556">
    <property type="protein sequence ID" value="RUS77746.1"/>
    <property type="molecule type" value="Genomic_DNA"/>
</dbReference>
<evidence type="ECO:0000313" key="3">
    <source>
        <dbReference type="Proteomes" id="UP000271974"/>
    </source>
</evidence>
<evidence type="ECO:0000313" key="2">
    <source>
        <dbReference type="EMBL" id="RUS77746.1"/>
    </source>
</evidence>
<evidence type="ECO:0000256" key="1">
    <source>
        <dbReference type="SAM" id="Phobius"/>
    </source>
</evidence>
<feature type="transmembrane region" description="Helical" evidence="1">
    <location>
        <begin position="40"/>
        <end position="63"/>
    </location>
</feature>
<name>A0A433T879_ELYCH</name>
<sequence length="109" mass="12241">MSLGLVVSLPLLSLACLFLPFLLLVFLYKCIVLLCLSLSGFILFSFSFYISPHFFSLSFLLHFPLSSYPPPSLSSYLLYSLFLDSQRSLIGLAHRTKYQALSVNTSFVS</sequence>
<comment type="caution">
    <text evidence="2">The sequence shown here is derived from an EMBL/GenBank/DDBJ whole genome shotgun (WGS) entry which is preliminary data.</text>
</comment>